<protein>
    <recommendedName>
        <fullName evidence="2">Reverse transcriptase domain-containing protein</fullName>
    </recommendedName>
</protein>
<keyword evidence="4" id="KW-1185">Reference proteome</keyword>
<feature type="domain" description="Reverse transcriptase" evidence="2">
    <location>
        <begin position="692"/>
        <end position="970"/>
    </location>
</feature>
<dbReference type="InterPro" id="IPR000477">
    <property type="entry name" value="RT_dom"/>
</dbReference>
<evidence type="ECO:0000256" key="1">
    <source>
        <dbReference type="SAM" id="MobiDB-lite"/>
    </source>
</evidence>
<feature type="region of interest" description="Disordered" evidence="1">
    <location>
        <begin position="1"/>
        <end position="32"/>
    </location>
</feature>
<evidence type="ECO:0000313" key="4">
    <source>
        <dbReference type="Proteomes" id="UP000436088"/>
    </source>
</evidence>
<dbReference type="Gene3D" id="3.30.420.10">
    <property type="entry name" value="Ribonuclease H-like superfamily/Ribonuclease H"/>
    <property type="match status" value="1"/>
</dbReference>
<organism evidence="3 4">
    <name type="scientific">Hibiscus syriacus</name>
    <name type="common">Rose of Sharon</name>
    <dbReference type="NCBI Taxonomy" id="106335"/>
    <lineage>
        <taxon>Eukaryota</taxon>
        <taxon>Viridiplantae</taxon>
        <taxon>Streptophyta</taxon>
        <taxon>Embryophyta</taxon>
        <taxon>Tracheophyta</taxon>
        <taxon>Spermatophyta</taxon>
        <taxon>Magnoliopsida</taxon>
        <taxon>eudicotyledons</taxon>
        <taxon>Gunneridae</taxon>
        <taxon>Pentapetalae</taxon>
        <taxon>rosids</taxon>
        <taxon>malvids</taxon>
        <taxon>Malvales</taxon>
        <taxon>Malvaceae</taxon>
        <taxon>Malvoideae</taxon>
        <taxon>Hibiscus</taxon>
    </lineage>
</organism>
<dbReference type="CDD" id="cd01650">
    <property type="entry name" value="RT_nLTR_like"/>
    <property type="match status" value="1"/>
</dbReference>
<name>A0A6A3CIS5_HIBSY</name>
<dbReference type="Pfam" id="PF13456">
    <property type="entry name" value="RVT_3"/>
    <property type="match status" value="1"/>
</dbReference>
<reference evidence="3" key="1">
    <citation type="submission" date="2019-09" db="EMBL/GenBank/DDBJ databases">
        <title>Draft genome information of white flower Hibiscus syriacus.</title>
        <authorList>
            <person name="Kim Y.-M."/>
        </authorList>
    </citation>
    <scope>NUCLEOTIDE SEQUENCE [LARGE SCALE GENOMIC DNA]</scope>
    <source>
        <strain evidence="3">YM2019G1</strain>
    </source>
</reference>
<dbReference type="Gene3D" id="3.60.10.10">
    <property type="entry name" value="Endonuclease/exonuclease/phosphatase"/>
    <property type="match status" value="1"/>
</dbReference>
<dbReference type="InterPro" id="IPR052343">
    <property type="entry name" value="Retrotransposon-Effector_Assoc"/>
</dbReference>
<dbReference type="Pfam" id="PF13966">
    <property type="entry name" value="zf-RVT"/>
    <property type="match status" value="1"/>
</dbReference>
<dbReference type="InterPro" id="IPR036397">
    <property type="entry name" value="RNaseH_sf"/>
</dbReference>
<proteinExistence type="predicted"/>
<dbReference type="InterPro" id="IPR043502">
    <property type="entry name" value="DNA/RNA_pol_sf"/>
</dbReference>
<evidence type="ECO:0000313" key="3">
    <source>
        <dbReference type="EMBL" id="KAE8729230.1"/>
    </source>
</evidence>
<dbReference type="GO" id="GO:0003676">
    <property type="term" value="F:nucleic acid binding"/>
    <property type="evidence" value="ECO:0007669"/>
    <property type="project" value="InterPro"/>
</dbReference>
<comment type="caution">
    <text evidence="3">The sequence shown here is derived from an EMBL/GenBank/DDBJ whole genome shotgun (WGS) entry which is preliminary data.</text>
</comment>
<evidence type="ECO:0000259" key="2">
    <source>
        <dbReference type="PROSITE" id="PS50878"/>
    </source>
</evidence>
<dbReference type="PROSITE" id="PS50878">
    <property type="entry name" value="RT_POL"/>
    <property type="match status" value="1"/>
</dbReference>
<dbReference type="SUPFAM" id="SSF56672">
    <property type="entry name" value="DNA/RNA polymerases"/>
    <property type="match status" value="1"/>
</dbReference>
<dbReference type="InterPro" id="IPR026960">
    <property type="entry name" value="RVT-Znf"/>
</dbReference>
<dbReference type="Pfam" id="PF00078">
    <property type="entry name" value="RVT_1"/>
    <property type="match status" value="1"/>
</dbReference>
<dbReference type="InterPro" id="IPR012337">
    <property type="entry name" value="RNaseH-like_sf"/>
</dbReference>
<dbReference type="EMBL" id="VEPZ02000231">
    <property type="protein sequence ID" value="KAE8729230.1"/>
    <property type="molecule type" value="Genomic_DNA"/>
</dbReference>
<dbReference type="InterPro" id="IPR005135">
    <property type="entry name" value="Endo/exonuclease/phosphatase"/>
</dbReference>
<dbReference type="InterPro" id="IPR044730">
    <property type="entry name" value="RNase_H-like_dom_plant"/>
</dbReference>
<gene>
    <name evidence="3" type="ORF">F3Y22_tig00003725pilonHSYRG00157</name>
</gene>
<dbReference type="CDD" id="cd06222">
    <property type="entry name" value="RNase_H_like"/>
    <property type="match status" value="1"/>
</dbReference>
<dbReference type="InterPro" id="IPR002156">
    <property type="entry name" value="RNaseH_domain"/>
</dbReference>
<accession>A0A6A3CIS5</accession>
<dbReference type="GO" id="GO:0004523">
    <property type="term" value="F:RNA-DNA hybrid ribonuclease activity"/>
    <property type="evidence" value="ECO:0007669"/>
    <property type="project" value="InterPro"/>
</dbReference>
<sequence length="1385" mass="157119">MKPSKVFSADTRLPKKQRCKDEDPPDPSTIASDTVASLMECGGSSPVISYKDAMTKSSVAQPDSKTIDLDDDDIELLEEDITLGSSNGVPTIDFSERVQSLAIKSMDLTLIVKVLGRRVLTEGPWTIFGHYLTVEPWSIDFQSNQDYLSRLMAWIRLSGLPVTLYKRSFIEAIGNQVGSVIKIDFQTDNGCRGRFTRLAVSLNLHRPLVSKLLINGHLQIIEYESLPTVCFYCGIYGHHKDIYPQLPAQEDVQPMTEVPPAQPLTSDNSASDEAFGPWMLDKALANPKKTPIIPNSPKKQAHLGGCGHQNFNRVAQQYMRDHSPDIFGFVETRISSSAADKAISKHKIPNSFRVEADGFSRGIWICWYDHIKVDVLFSHFQFVHCRIHCKSNNHSALVTFVYASPNSAQRRTLWSYLQLLSNHITEPWIILGDFNVSLSPNDRKGCVKIPSSDQDFSNVVFDSSLHDLAYQGPDFTWYRGPCVVRLDRSLCNDKWLIAYPDTLVYHLLRMKSDHRPLLLSIGKSSNKRQQSQFRYFAGWTLHNDFHKLVLDIWDSSLPITHAISKFSSASQHWNHHTFGRANRIYSLQISTGEWCSDINTLRKEASSYFQKLFSLHDEVHGTYPVSGHFPTLPPELVQNMELLPNPLEMKEALFDMAPLKSPGVDGLHAHFFQKYWDIVGTSVCSTIQSIFSGNNIDLQLNKTILALIPKIPSPSNFKDFRPISLCTVLYKLVTKITVKRLQQIMPRLVAPNQTSFIQGRSISENIIINQEVIHSMQTKKDKEGWMAIKVDLEKAFDRLRWDFIADTLYEAGFPLATIRLILHCISSSSMQVQFNGGLSNSFKPQCKIRQGDPISPYLFVLTMERLGHRIHLASEEGAWKPFKLVRGGLPITHLFFADDLVLYAKATAAQAILIDDILEEFGRYSSHKVNKLKSHIYFSPNTSVESANTVCSHLGIKQVHNLRVYLGMSVMHKRATCEFYSFIIDKIKSKFHGWSARTLSFARRITLTNFVLMAIPTYFMQTCRFPSRVCQDIEKLVRFVTPLPQIQRNITLSFFAKSIRCSPTVPPLYSGRVVLTYGEWKHEHATIEDNMLVHEATLPNGNWNWNILWQSLQPSIMSYLMNIQPSNLTAGKDRCCWAQGKQGEFTVKSAYDLITKDLLEPKDVKWTKLWRMTIPERIKTFLWLSYKDRLLTNVNRCGKKLTDDPLCQICGLANENTLHILRDSSPNWFTLNTNGAVHKISSNGSVGGLIRNMNGDWIIGFNKPVEISTPLQDELWGILEGLHLALSHNIERLQCQTDSAEALKLVSSPMANCNPIALVRSIANLISKQWKIEFILIRREANAAADFLAKTTADTNERAQTYIVPPQEIIPLLQRGLYDPAFLHI</sequence>
<dbReference type="PANTHER" id="PTHR46890:SF48">
    <property type="entry name" value="RNA-DIRECTED DNA POLYMERASE"/>
    <property type="match status" value="1"/>
</dbReference>
<dbReference type="SUPFAM" id="SSF56219">
    <property type="entry name" value="DNase I-like"/>
    <property type="match status" value="1"/>
</dbReference>
<dbReference type="PANTHER" id="PTHR46890">
    <property type="entry name" value="NON-LTR RETROLELEMENT REVERSE TRANSCRIPTASE-LIKE PROTEIN-RELATED"/>
    <property type="match status" value="1"/>
</dbReference>
<dbReference type="SUPFAM" id="SSF53098">
    <property type="entry name" value="Ribonuclease H-like"/>
    <property type="match status" value="1"/>
</dbReference>
<dbReference type="Pfam" id="PF03372">
    <property type="entry name" value="Exo_endo_phos"/>
    <property type="match status" value="1"/>
</dbReference>
<dbReference type="InterPro" id="IPR036691">
    <property type="entry name" value="Endo/exonu/phosph_ase_sf"/>
</dbReference>
<dbReference type="Proteomes" id="UP000436088">
    <property type="component" value="Unassembled WGS sequence"/>
</dbReference>